<evidence type="ECO:0000256" key="1">
    <source>
        <dbReference type="ARBA" id="ARBA00022692"/>
    </source>
</evidence>
<reference evidence="10" key="3">
    <citation type="submission" date="2025-09" db="UniProtKB">
        <authorList>
            <consortium name="Ensembl"/>
        </authorList>
    </citation>
    <scope>IDENTIFICATION</scope>
</reference>
<evidence type="ECO:0000313" key="11">
    <source>
        <dbReference type="Proteomes" id="UP000694680"/>
    </source>
</evidence>
<dbReference type="AlphaFoldDB" id="A0A8C5END8"/>
<evidence type="ECO:0000256" key="6">
    <source>
        <dbReference type="ARBA" id="ARBA00041768"/>
    </source>
</evidence>
<feature type="transmembrane region" description="Helical" evidence="8">
    <location>
        <begin position="199"/>
        <end position="218"/>
    </location>
</feature>
<feature type="transmembrane region" description="Helical" evidence="8">
    <location>
        <begin position="313"/>
        <end position="331"/>
    </location>
</feature>
<evidence type="ECO:0000256" key="4">
    <source>
        <dbReference type="ARBA" id="ARBA00034696"/>
    </source>
</evidence>
<dbReference type="FunFam" id="1.20.1250.20:FF:000023">
    <property type="entry name" value="Solute carrier family 22 member 6"/>
    <property type="match status" value="1"/>
</dbReference>
<protein>
    <recommendedName>
        <fullName evidence="5">Solute carrier family 22 member 6</fullName>
    </recommendedName>
    <alternativeName>
        <fullName evidence="7">Organic anion transporter 1</fullName>
    </alternativeName>
    <alternativeName>
        <fullName evidence="6">Renal organic anion transporter 1</fullName>
    </alternativeName>
</protein>
<dbReference type="InterPro" id="IPR020846">
    <property type="entry name" value="MFS_dom"/>
</dbReference>
<keyword evidence="2 8" id="KW-1133">Transmembrane helix</keyword>
<dbReference type="PROSITE" id="PS50850">
    <property type="entry name" value="MFS"/>
    <property type="match status" value="1"/>
</dbReference>
<feature type="transmembrane region" description="Helical" evidence="8">
    <location>
        <begin position="457"/>
        <end position="476"/>
    </location>
</feature>
<feature type="transmembrane region" description="Helical" evidence="8">
    <location>
        <begin position="399"/>
        <end position="417"/>
    </location>
</feature>
<gene>
    <name evidence="10" type="primary">LOC114471890</name>
</gene>
<keyword evidence="11" id="KW-1185">Reference proteome</keyword>
<dbReference type="InterPro" id="IPR036259">
    <property type="entry name" value="MFS_trans_sf"/>
</dbReference>
<feature type="transmembrane region" description="Helical" evidence="8">
    <location>
        <begin position="256"/>
        <end position="274"/>
    </location>
</feature>
<dbReference type="Gene3D" id="1.20.1250.20">
    <property type="entry name" value="MFS general substrate transporter like domains"/>
    <property type="match status" value="1"/>
</dbReference>
<feature type="domain" description="Major facilitator superfamily (MFS) profile" evidence="9">
    <location>
        <begin position="146"/>
        <end position="570"/>
    </location>
</feature>
<dbReference type="GO" id="GO:0022857">
    <property type="term" value="F:transmembrane transporter activity"/>
    <property type="evidence" value="ECO:0007669"/>
    <property type="project" value="InterPro"/>
</dbReference>
<name>A0A8C5END8_GOUWI</name>
<dbReference type="InterPro" id="IPR005828">
    <property type="entry name" value="MFS_sugar_transport-like"/>
</dbReference>
<feature type="transmembrane region" description="Helical" evidence="8">
    <location>
        <begin position="230"/>
        <end position="250"/>
    </location>
</feature>
<dbReference type="Pfam" id="PF00083">
    <property type="entry name" value="Sugar_tr"/>
    <property type="match status" value="1"/>
</dbReference>
<organism evidence="10 11">
    <name type="scientific">Gouania willdenowi</name>
    <name type="common">Blunt-snouted clingfish</name>
    <name type="synonym">Lepadogaster willdenowi</name>
    <dbReference type="NCBI Taxonomy" id="441366"/>
    <lineage>
        <taxon>Eukaryota</taxon>
        <taxon>Metazoa</taxon>
        <taxon>Chordata</taxon>
        <taxon>Craniata</taxon>
        <taxon>Vertebrata</taxon>
        <taxon>Euteleostomi</taxon>
        <taxon>Actinopterygii</taxon>
        <taxon>Neopterygii</taxon>
        <taxon>Teleostei</taxon>
        <taxon>Neoteleostei</taxon>
        <taxon>Acanthomorphata</taxon>
        <taxon>Ovalentaria</taxon>
        <taxon>Blenniimorphae</taxon>
        <taxon>Blenniiformes</taxon>
        <taxon>Gobiesocoidei</taxon>
        <taxon>Gobiesocidae</taxon>
        <taxon>Gobiesocinae</taxon>
        <taxon>Gouania</taxon>
    </lineage>
</organism>
<dbReference type="GO" id="GO:0009925">
    <property type="term" value="C:basal plasma membrane"/>
    <property type="evidence" value="ECO:0007669"/>
    <property type="project" value="UniProtKB-SubCell"/>
</dbReference>
<comment type="subcellular location">
    <subcellularLocation>
        <location evidence="4">Basal cell membrane</location>
        <topology evidence="4">Multi-pass membrane protein</topology>
    </subcellularLocation>
</comment>
<accession>A0A8C5END8</accession>
<evidence type="ECO:0000256" key="7">
    <source>
        <dbReference type="ARBA" id="ARBA00042362"/>
    </source>
</evidence>
<evidence type="ECO:0000259" key="9">
    <source>
        <dbReference type="PROSITE" id="PS50850"/>
    </source>
</evidence>
<evidence type="ECO:0000256" key="8">
    <source>
        <dbReference type="SAM" id="Phobius"/>
    </source>
</evidence>
<evidence type="ECO:0000256" key="2">
    <source>
        <dbReference type="ARBA" id="ARBA00022989"/>
    </source>
</evidence>
<evidence type="ECO:0000256" key="5">
    <source>
        <dbReference type="ARBA" id="ARBA00039897"/>
    </source>
</evidence>
<evidence type="ECO:0000256" key="3">
    <source>
        <dbReference type="ARBA" id="ARBA00023136"/>
    </source>
</evidence>
<reference evidence="10" key="2">
    <citation type="submission" date="2025-08" db="UniProtKB">
        <authorList>
            <consortium name="Ensembl"/>
        </authorList>
    </citation>
    <scope>IDENTIFICATION</scope>
</reference>
<dbReference type="Ensembl" id="ENSGWIT00000026716.1">
    <property type="protein sequence ID" value="ENSGWIP00000024415.1"/>
    <property type="gene ID" value="ENSGWIG00000012955.1"/>
</dbReference>
<proteinExistence type="predicted"/>
<keyword evidence="1 8" id="KW-0812">Transmembrane</keyword>
<reference evidence="10" key="1">
    <citation type="submission" date="2020-06" db="EMBL/GenBank/DDBJ databases">
        <authorList>
            <consortium name="Wellcome Sanger Institute Data Sharing"/>
        </authorList>
    </citation>
    <scope>NUCLEOTIDE SEQUENCE [LARGE SCALE GENOMIC DNA]</scope>
</reference>
<dbReference type="SUPFAM" id="SSF103473">
    <property type="entry name" value="MFS general substrate transporter"/>
    <property type="match status" value="1"/>
</dbReference>
<sequence length="592" mass="66222">MCILLLSVHKKNVKLFLHNLAMINTNHINGCVSFCMPYCRLFTFGLGYCKLGLLCKMKFDSILSEINGFGKFQLRLILIQMLSRITLPCHFLLNNFMAAIPNHHCNISALDDGDVFGNLTFQQKLAVSIPAEQDGTLNGCEMFPSPQYQYLLGSNSTGTKDAVTTVPCQNGWMYDNSTFKSTLATEWDLVCSRKTMTKATATVLFAGVMVGAPLFGFLSDSFGRRPMLLVSYLSTLIFAVLSAFSTSYIMFTIMRFFTGLSQAGISIISIALNVEWFSVEHRTFSGIIISLDWTLGSWLLVGIAYGVNDWRMLILAVSSPLILSIFAWRWLPESARWLMANGKVDAAHRYIMQCSKMNNRSKSMSAITPETLLKSAQEEIEDKKYTFLDLFKSPNLRKVAICSGIVWYGVAFTYYGITLNITGFGLNPYLTQFTFASIEMPMKIGVYFFLKKFGRKPGMIVTLLSVGLCLFVNMLIPKENVIIRTVVAVLGKSMSEASFTIMFLYTTELFPTIVRQNGLGYTSFVARLGVSISPLIMLLEDVWNHFPALIYSSVAVGSGLVAVLLPETLNIHLPELIEDIEKPRKQHTKSEK</sequence>
<feature type="transmembrane region" description="Helical" evidence="8">
    <location>
        <begin position="286"/>
        <end position="307"/>
    </location>
</feature>
<keyword evidence="3 8" id="KW-0472">Membrane</keyword>
<dbReference type="Proteomes" id="UP000694680">
    <property type="component" value="Chromosome 1"/>
</dbReference>
<dbReference type="PANTHER" id="PTHR24064">
    <property type="entry name" value="SOLUTE CARRIER FAMILY 22 MEMBER"/>
    <property type="match status" value="1"/>
</dbReference>
<evidence type="ECO:0000313" key="10">
    <source>
        <dbReference type="Ensembl" id="ENSGWIP00000024415.1"/>
    </source>
</evidence>